<feature type="domain" description="LUD" evidence="2">
    <location>
        <begin position="56"/>
        <end position="230"/>
    </location>
</feature>
<reference evidence="3 4" key="1">
    <citation type="submission" date="2020-05" db="EMBL/GenBank/DDBJ databases">
        <title>Genome sequence of Isoptericola sp. JC619 isolated from Chilika lagoon, India.</title>
        <authorList>
            <person name="Kumar D."/>
            <person name="Appam K."/>
            <person name="Gandham S."/>
            <person name="Uppada J."/>
            <person name="Sasikala C."/>
            <person name="Venkata Ramana C."/>
        </authorList>
    </citation>
    <scope>NUCLEOTIDE SEQUENCE [LARGE SCALE GENOMIC DNA]</scope>
    <source>
        <strain evidence="3 4">JC619</strain>
    </source>
</reference>
<protein>
    <submittedName>
        <fullName evidence="3">Lactate utilization protein C</fullName>
    </submittedName>
</protein>
<dbReference type="AlphaFoldDB" id="A0A849KED7"/>
<dbReference type="InterPro" id="IPR024185">
    <property type="entry name" value="FTHF_cligase-like_sf"/>
</dbReference>
<evidence type="ECO:0000313" key="4">
    <source>
        <dbReference type="Proteomes" id="UP000557204"/>
    </source>
</evidence>
<dbReference type="SUPFAM" id="SSF100950">
    <property type="entry name" value="NagB/RpiA/CoA transferase-like"/>
    <property type="match status" value="1"/>
</dbReference>
<evidence type="ECO:0000259" key="2">
    <source>
        <dbReference type="Pfam" id="PF02589"/>
    </source>
</evidence>
<dbReference type="PANTHER" id="PTHR43682">
    <property type="entry name" value="LACTATE UTILIZATION PROTEIN C"/>
    <property type="match status" value="1"/>
</dbReference>
<dbReference type="Proteomes" id="UP000557204">
    <property type="component" value="Unassembled WGS sequence"/>
</dbReference>
<dbReference type="RefSeq" id="WP_171246449.1">
    <property type="nucleotide sequence ID" value="NZ_JABFAJ010000010.1"/>
</dbReference>
<accession>A0A849KED7</accession>
<feature type="region of interest" description="Disordered" evidence="1">
    <location>
        <begin position="231"/>
        <end position="250"/>
    </location>
</feature>
<dbReference type="Gene3D" id="3.40.50.10420">
    <property type="entry name" value="NagB/RpiA/CoA transferase-like"/>
    <property type="match status" value="1"/>
</dbReference>
<evidence type="ECO:0000256" key="1">
    <source>
        <dbReference type="SAM" id="MobiDB-lite"/>
    </source>
</evidence>
<keyword evidence="4" id="KW-1185">Reference proteome</keyword>
<dbReference type="InterPro" id="IPR037171">
    <property type="entry name" value="NagB/RpiA_transferase-like"/>
</dbReference>
<feature type="region of interest" description="Disordered" evidence="1">
    <location>
        <begin position="14"/>
        <end position="34"/>
    </location>
</feature>
<dbReference type="InterPro" id="IPR003741">
    <property type="entry name" value="LUD_dom"/>
</dbReference>
<dbReference type="Pfam" id="PF02589">
    <property type="entry name" value="LUD_dom"/>
    <property type="match status" value="1"/>
</dbReference>
<organism evidence="3 4">
    <name type="scientific">Isoptericola sediminis</name>
    <dbReference type="NCBI Taxonomy" id="2733572"/>
    <lineage>
        <taxon>Bacteria</taxon>
        <taxon>Bacillati</taxon>
        <taxon>Actinomycetota</taxon>
        <taxon>Actinomycetes</taxon>
        <taxon>Micrococcales</taxon>
        <taxon>Promicromonosporaceae</taxon>
        <taxon>Isoptericola</taxon>
    </lineage>
</organism>
<gene>
    <name evidence="3" type="ORF">HLI28_05150</name>
</gene>
<feature type="compositionally biased region" description="Polar residues" evidence="1">
    <location>
        <begin position="236"/>
        <end position="250"/>
    </location>
</feature>
<name>A0A849KED7_9MICO</name>
<proteinExistence type="predicted"/>
<dbReference type="EMBL" id="JABFAJ010000010">
    <property type="protein sequence ID" value="NNU26933.1"/>
    <property type="molecule type" value="Genomic_DNA"/>
</dbReference>
<dbReference type="PANTHER" id="PTHR43682:SF1">
    <property type="entry name" value="LACTATE UTILIZATION PROTEIN C"/>
    <property type="match status" value="1"/>
</dbReference>
<evidence type="ECO:0000313" key="3">
    <source>
        <dbReference type="EMBL" id="NNU26933.1"/>
    </source>
</evidence>
<sequence>MTAREDVLRRIRAALGQPGAGTTPAGHVGTAPAAVDVPRQYRTAGDDAPRSQAVVEQLVDRLEDYRAHVHRVTAGELPAVVARRVGDLAPASGDAPSVAVPPGLEPAWLDALPSYIVVHRDSPDAPMTAHDLDKVSAVLTAARVACSETGTIVLDAEADQGRRAISLVPDVHLCVVRTDQVVQTVPEMVRRLAKHPERPQTWISGPSATSDIELDRVEGVHGPRTLHVLLTAGRQEPQQSPATDRATASP</sequence>
<comment type="caution">
    <text evidence="3">The sequence shown here is derived from an EMBL/GenBank/DDBJ whole genome shotgun (WGS) entry which is preliminary data.</text>
</comment>